<dbReference type="EMBL" id="JACEMZ010000066">
    <property type="protein sequence ID" value="MBA4453058.1"/>
    <property type="molecule type" value="Genomic_DNA"/>
</dbReference>
<name>A0AC60W021_9ARCH</name>
<organism evidence="1 2">
    <name type="scientific">Candidatus Nitrosomaritimum aestuariumsis</name>
    <dbReference type="NCBI Taxonomy" id="3342354"/>
    <lineage>
        <taxon>Archaea</taxon>
        <taxon>Nitrososphaerota</taxon>
        <taxon>Nitrososphaeria</taxon>
        <taxon>Nitrosopumilales</taxon>
        <taxon>Nitrosopumilaceae</taxon>
        <taxon>Candidatus Nitrosomaritimum</taxon>
    </lineage>
</organism>
<protein>
    <submittedName>
        <fullName evidence="1">Uncharacterized protein</fullName>
    </submittedName>
</protein>
<gene>
    <name evidence="1" type="ORF">H2B03_07845</name>
</gene>
<comment type="caution">
    <text evidence="1">The sequence shown here is derived from an EMBL/GenBank/DDBJ whole genome shotgun (WGS) entry which is preliminary data.</text>
</comment>
<accession>A0AC60W021</accession>
<dbReference type="Proteomes" id="UP000559653">
    <property type="component" value="Unassembled WGS sequence"/>
</dbReference>
<reference evidence="1 2" key="1">
    <citation type="journal article" date="2020" name="Appl. Environ. Microbiol.">
        <title>Genomic Characteristics of a Novel Species of Ammonia-Oxidizing Archaea from the Jiulong River Estuary.</title>
        <authorList>
            <person name="Zou D."/>
            <person name="Wan R."/>
            <person name="Han L."/>
            <person name="Xu M.N."/>
            <person name="Liu Y."/>
            <person name="Liu H."/>
            <person name="Kao S.J."/>
            <person name="Li M."/>
        </authorList>
    </citation>
    <scope>NUCLEOTIDE SEQUENCE [LARGE SCALE GENOMIC DNA]</scope>
    <source>
        <strain evidence="1">W1bin1</strain>
    </source>
</reference>
<feature type="non-terminal residue" evidence="1">
    <location>
        <position position="1"/>
    </location>
</feature>
<sequence>APINEPITSTFNPTSEEEALPPIPEAPIEIEAATTIPEPPQQVTPETSADKPDDNDWLARMEAQ</sequence>
<evidence type="ECO:0000313" key="2">
    <source>
        <dbReference type="Proteomes" id="UP000559653"/>
    </source>
</evidence>
<evidence type="ECO:0000313" key="1">
    <source>
        <dbReference type="EMBL" id="MBA4453058.1"/>
    </source>
</evidence>
<proteinExistence type="predicted"/>